<evidence type="ECO:0000256" key="1">
    <source>
        <dbReference type="ARBA" id="ARBA00004196"/>
    </source>
</evidence>
<dbReference type="EMBL" id="BARS01004425">
    <property type="protein sequence ID" value="GAF78031.1"/>
    <property type="molecule type" value="Genomic_DNA"/>
</dbReference>
<dbReference type="SUPFAM" id="SSF54862">
    <property type="entry name" value="4Fe-4S ferredoxins"/>
    <property type="match status" value="1"/>
</dbReference>
<dbReference type="InterPro" id="IPR017900">
    <property type="entry name" value="4Fe4S_Fe_S_CS"/>
</dbReference>
<dbReference type="InterPro" id="IPR012832">
    <property type="entry name" value="RDH"/>
</dbReference>
<dbReference type="Pfam" id="PF12838">
    <property type="entry name" value="Fer4_7"/>
    <property type="match status" value="1"/>
</dbReference>
<dbReference type="GO" id="GO:0051536">
    <property type="term" value="F:iron-sulfur cluster binding"/>
    <property type="evidence" value="ECO:0007669"/>
    <property type="project" value="UniProtKB-KW"/>
</dbReference>
<keyword evidence="4" id="KW-0408">Iron</keyword>
<comment type="subcellular location">
    <subcellularLocation>
        <location evidence="1">Cell envelope</location>
    </subcellularLocation>
</comment>
<dbReference type="PROSITE" id="PS00198">
    <property type="entry name" value="4FE4S_FER_1"/>
    <property type="match status" value="1"/>
</dbReference>
<protein>
    <submittedName>
        <fullName evidence="8">Putative reductive dehalogenase (RdhA)</fullName>
    </submittedName>
</protein>
<dbReference type="GO" id="GO:0046872">
    <property type="term" value="F:metal ion binding"/>
    <property type="evidence" value="ECO:0007669"/>
    <property type="project" value="UniProtKB-KW"/>
</dbReference>
<gene>
    <name evidence="8" type="ORF">S01H1_08648</name>
</gene>
<evidence type="ECO:0000256" key="2">
    <source>
        <dbReference type="ARBA" id="ARBA00022723"/>
    </source>
</evidence>
<organism evidence="8">
    <name type="scientific">marine sediment metagenome</name>
    <dbReference type="NCBI Taxonomy" id="412755"/>
    <lineage>
        <taxon>unclassified sequences</taxon>
        <taxon>metagenomes</taxon>
        <taxon>ecological metagenomes</taxon>
    </lineage>
</organism>
<evidence type="ECO:0000256" key="5">
    <source>
        <dbReference type="ARBA" id="ARBA00023014"/>
    </source>
</evidence>
<name>X0SSC9_9ZZZZ</name>
<feature type="non-terminal residue" evidence="8">
    <location>
        <position position="1"/>
    </location>
</feature>
<keyword evidence="6" id="KW-0472">Membrane</keyword>
<proteinExistence type="predicted"/>
<dbReference type="PANTHER" id="PTHR42827">
    <property type="entry name" value="IRON-SULFUR CLUSTER-BINDING PROTEIN-RELATED"/>
    <property type="match status" value="1"/>
</dbReference>
<evidence type="ECO:0000256" key="4">
    <source>
        <dbReference type="ARBA" id="ARBA00023004"/>
    </source>
</evidence>
<evidence type="ECO:0000313" key="8">
    <source>
        <dbReference type="EMBL" id="GAF78031.1"/>
    </source>
</evidence>
<evidence type="ECO:0000256" key="3">
    <source>
        <dbReference type="ARBA" id="ARBA00022729"/>
    </source>
</evidence>
<dbReference type="InterPro" id="IPR017896">
    <property type="entry name" value="4Fe4S_Fe-S-bd"/>
</dbReference>
<dbReference type="AlphaFoldDB" id="X0SSC9"/>
<reference evidence="8" key="1">
    <citation type="journal article" date="2014" name="Front. Microbiol.">
        <title>High frequency of phylogenetically diverse reductive dehalogenase-homologous genes in deep subseafloor sedimentary metagenomes.</title>
        <authorList>
            <person name="Kawai M."/>
            <person name="Futagami T."/>
            <person name="Toyoda A."/>
            <person name="Takaki Y."/>
            <person name="Nishi S."/>
            <person name="Hori S."/>
            <person name="Arai W."/>
            <person name="Tsubouchi T."/>
            <person name="Morono Y."/>
            <person name="Uchiyama I."/>
            <person name="Ito T."/>
            <person name="Fujiyama A."/>
            <person name="Inagaki F."/>
            <person name="Takami H."/>
        </authorList>
    </citation>
    <scope>NUCLEOTIDE SEQUENCE</scope>
    <source>
        <strain evidence="8">Expedition CK06-06</strain>
    </source>
</reference>
<dbReference type="PANTHER" id="PTHR42827:SF1">
    <property type="entry name" value="IRON-SULFUR CLUSTER-BINDING PROTEIN"/>
    <property type="match status" value="1"/>
</dbReference>
<dbReference type="Gene3D" id="3.30.70.20">
    <property type="match status" value="1"/>
</dbReference>
<keyword evidence="2" id="KW-0479">Metal-binding</keyword>
<dbReference type="GO" id="GO:0030313">
    <property type="term" value="C:cell envelope"/>
    <property type="evidence" value="ECO:0007669"/>
    <property type="project" value="UniProtKB-SubCell"/>
</dbReference>
<feature type="domain" description="4Fe-4S ferredoxin-type" evidence="7">
    <location>
        <begin position="125"/>
        <end position="155"/>
    </location>
</feature>
<sequence length="249" mass="27290">EPGPDGRPNFEIFTPEFPFEPKSVVVMAVEMDYKTMALSPSSLGGTSTGLGYSHMCAVGYSVATFIRELGYKAFANGNDVSLSVPYAVAAGLGELGRHGMLITREFGPRVRLVKVFTELDLKPDKPKTFGAWDFCKNCKRCAEACPSQAIPSDEPTLEGKTISNNPGVLKWYIDPEKCIQFWRENGTDCANCITACTFNKPSLWNHQLLTAMAALPGAPLHILMAKMDKLFGYGNMDDRQANAAFWNGD</sequence>
<evidence type="ECO:0000256" key="6">
    <source>
        <dbReference type="ARBA" id="ARBA00023136"/>
    </source>
</evidence>
<keyword evidence="3" id="KW-0732">Signal</keyword>
<evidence type="ECO:0000259" key="7">
    <source>
        <dbReference type="PROSITE" id="PS51379"/>
    </source>
</evidence>
<comment type="caution">
    <text evidence="8">The sequence shown here is derived from an EMBL/GenBank/DDBJ whole genome shotgun (WGS) entry which is preliminary data.</text>
</comment>
<keyword evidence="5" id="KW-0411">Iron-sulfur</keyword>
<dbReference type="NCBIfam" id="TIGR02486">
    <property type="entry name" value="RDH"/>
    <property type="match status" value="1"/>
</dbReference>
<accession>X0SSC9</accession>
<dbReference type="PROSITE" id="PS51379">
    <property type="entry name" value="4FE4S_FER_2"/>
    <property type="match status" value="1"/>
</dbReference>